<dbReference type="InterPro" id="IPR016135">
    <property type="entry name" value="UBQ-conjugating_enzyme/RWD"/>
</dbReference>
<name>C1GX72_PARBA</name>
<dbReference type="AlphaFoldDB" id="C1GX72"/>
<dbReference type="VEuPathDB" id="FungiDB:PAAG_03446"/>
<dbReference type="STRING" id="502779.C1GX72"/>
<dbReference type="SUPFAM" id="SSF54495">
    <property type="entry name" value="UBC-like"/>
    <property type="match status" value="1"/>
</dbReference>
<dbReference type="eggNOG" id="KOG0419">
    <property type="taxonomic scope" value="Eukaryota"/>
</dbReference>
<reference evidence="3 4" key="1">
    <citation type="journal article" date="2011" name="PLoS Genet.">
        <title>Comparative genomic analysis of human fungal pathogens causing paracoccidioidomycosis.</title>
        <authorList>
            <person name="Desjardins C.A."/>
            <person name="Champion M.D."/>
            <person name="Holder J.W."/>
            <person name="Muszewska A."/>
            <person name="Goldberg J."/>
            <person name="Bailao A.M."/>
            <person name="Brigido M.M."/>
            <person name="Ferreira M.E."/>
            <person name="Garcia A.M."/>
            <person name="Grynberg M."/>
            <person name="Gujja S."/>
            <person name="Heiman D.I."/>
            <person name="Henn M.R."/>
            <person name="Kodira C.D."/>
            <person name="Leon-Narvaez H."/>
            <person name="Longo L.V."/>
            <person name="Ma L.J."/>
            <person name="Malavazi I."/>
            <person name="Matsuo A.L."/>
            <person name="Morais F.V."/>
            <person name="Pereira M."/>
            <person name="Rodriguez-Brito S."/>
            <person name="Sakthikumar S."/>
            <person name="Salem-Izacc S.M."/>
            <person name="Sykes S.M."/>
            <person name="Teixeira M.M."/>
            <person name="Vallejo M.C."/>
            <person name="Walter M.E."/>
            <person name="Yandava C."/>
            <person name="Young S."/>
            <person name="Zeng Q."/>
            <person name="Zucker J."/>
            <person name="Felipe M.S."/>
            <person name="Goldman G.H."/>
            <person name="Haas B.J."/>
            <person name="McEwen J.G."/>
            <person name="Nino-Vega G."/>
            <person name="Puccia R."/>
            <person name="San-Blas G."/>
            <person name="Soares C.M."/>
            <person name="Birren B.W."/>
            <person name="Cuomo C.A."/>
        </authorList>
    </citation>
    <scope>NUCLEOTIDE SEQUENCE [LARGE SCALE GENOMIC DNA]</scope>
    <source>
        <strain evidence="4">ATCC MYA-826 / Pb01</strain>
    </source>
</reference>
<sequence>MVSWIFSSFCDRTTIAFGISLQYAEHPITRTSFPPRLPVQSPPSLAHPCTVQAMSTAARRRLMRDFKRMQTDPPAGVSASPVADNVMTW</sequence>
<evidence type="ECO:0000256" key="1">
    <source>
        <dbReference type="SAM" id="MobiDB-lite"/>
    </source>
</evidence>
<accession>C1GX72</accession>
<dbReference type="Gene3D" id="3.10.110.10">
    <property type="entry name" value="Ubiquitin Conjugating Enzyme"/>
    <property type="match status" value="1"/>
</dbReference>
<dbReference type="GeneID" id="9098127"/>
<evidence type="ECO:0000313" key="4">
    <source>
        <dbReference type="Proteomes" id="UP000002059"/>
    </source>
</evidence>
<feature type="region of interest" description="Disordered" evidence="1">
    <location>
        <begin position="68"/>
        <end position="89"/>
    </location>
</feature>
<feature type="domain" description="UBC core" evidence="2">
    <location>
        <begin position="57"/>
        <end position="89"/>
    </location>
</feature>
<dbReference type="OrthoDB" id="9984419at2759"/>
<proteinExistence type="predicted"/>
<dbReference type="RefSeq" id="XP_002794901.2">
    <property type="nucleotide sequence ID" value="XM_002794855.2"/>
</dbReference>
<dbReference type="InterPro" id="IPR000608">
    <property type="entry name" value="UBC"/>
</dbReference>
<dbReference type="PROSITE" id="PS50127">
    <property type="entry name" value="UBC_2"/>
    <property type="match status" value="1"/>
</dbReference>
<organism evidence="3 4">
    <name type="scientific">Paracoccidioides lutzii (strain ATCC MYA-826 / Pb01)</name>
    <name type="common">Paracoccidioides brasiliensis</name>
    <dbReference type="NCBI Taxonomy" id="502779"/>
    <lineage>
        <taxon>Eukaryota</taxon>
        <taxon>Fungi</taxon>
        <taxon>Dikarya</taxon>
        <taxon>Ascomycota</taxon>
        <taxon>Pezizomycotina</taxon>
        <taxon>Eurotiomycetes</taxon>
        <taxon>Eurotiomycetidae</taxon>
        <taxon>Onygenales</taxon>
        <taxon>Ajellomycetaceae</taxon>
        <taxon>Paracoccidioides</taxon>
    </lineage>
</organism>
<protein>
    <recommendedName>
        <fullName evidence="2">UBC core domain-containing protein</fullName>
    </recommendedName>
</protein>
<keyword evidence="4" id="KW-1185">Reference proteome</keyword>
<gene>
    <name evidence="3" type="ORF">PAAG_03446</name>
</gene>
<dbReference type="HOGENOM" id="CLU_2455352_0_0_1"/>
<dbReference type="Proteomes" id="UP000002059">
    <property type="component" value="Partially assembled WGS sequence"/>
</dbReference>
<evidence type="ECO:0000259" key="2">
    <source>
        <dbReference type="PROSITE" id="PS50127"/>
    </source>
</evidence>
<dbReference type="EMBL" id="KN293998">
    <property type="protein sequence ID" value="EEH41160.2"/>
    <property type="molecule type" value="Genomic_DNA"/>
</dbReference>
<evidence type="ECO:0000313" key="3">
    <source>
        <dbReference type="EMBL" id="EEH41160.2"/>
    </source>
</evidence>
<dbReference type="KEGG" id="pbl:PAAG_03446"/>